<proteinExistence type="predicted"/>
<comment type="caution">
    <text evidence="2">The sequence shown here is derived from an EMBL/GenBank/DDBJ whole genome shotgun (WGS) entry which is preliminary data.</text>
</comment>
<dbReference type="AlphaFoldDB" id="A0ABD2YT83"/>
<evidence type="ECO:0000313" key="2">
    <source>
        <dbReference type="EMBL" id="KAL3509437.1"/>
    </source>
</evidence>
<reference evidence="2 3" key="1">
    <citation type="submission" date="2024-11" db="EMBL/GenBank/DDBJ databases">
        <title>A near-complete genome assembly of Cinchona calisaya.</title>
        <authorList>
            <person name="Lian D.C."/>
            <person name="Zhao X.W."/>
            <person name="Wei L."/>
        </authorList>
    </citation>
    <scope>NUCLEOTIDE SEQUENCE [LARGE SCALE GENOMIC DNA]</scope>
    <source>
        <tissue evidence="2">Nenye</tissue>
    </source>
</reference>
<protein>
    <submittedName>
        <fullName evidence="2">Uncharacterized protein</fullName>
    </submittedName>
</protein>
<name>A0ABD2YT83_9GENT</name>
<feature type="region of interest" description="Disordered" evidence="1">
    <location>
        <begin position="43"/>
        <end position="124"/>
    </location>
</feature>
<sequence length="124" mass="13579">MAKTTNKIKIVSLLYIQKKKKNWLIEEGERTVRVRRESMGLFNKGEMSCRQGGDGSEEKGKMGMGNESERKGKTTKEVGVGDRSEGKEEVGVGDKHEEKGRGYRSGGDGLTGMKVARRGVGDGN</sequence>
<dbReference type="EMBL" id="JBJUIK010000012">
    <property type="protein sequence ID" value="KAL3509437.1"/>
    <property type="molecule type" value="Genomic_DNA"/>
</dbReference>
<organism evidence="2 3">
    <name type="scientific">Cinchona calisaya</name>
    <dbReference type="NCBI Taxonomy" id="153742"/>
    <lineage>
        <taxon>Eukaryota</taxon>
        <taxon>Viridiplantae</taxon>
        <taxon>Streptophyta</taxon>
        <taxon>Embryophyta</taxon>
        <taxon>Tracheophyta</taxon>
        <taxon>Spermatophyta</taxon>
        <taxon>Magnoliopsida</taxon>
        <taxon>eudicotyledons</taxon>
        <taxon>Gunneridae</taxon>
        <taxon>Pentapetalae</taxon>
        <taxon>asterids</taxon>
        <taxon>lamiids</taxon>
        <taxon>Gentianales</taxon>
        <taxon>Rubiaceae</taxon>
        <taxon>Cinchonoideae</taxon>
        <taxon>Cinchoneae</taxon>
        <taxon>Cinchona</taxon>
    </lineage>
</organism>
<evidence type="ECO:0000313" key="3">
    <source>
        <dbReference type="Proteomes" id="UP001630127"/>
    </source>
</evidence>
<keyword evidence="3" id="KW-1185">Reference proteome</keyword>
<feature type="compositionally biased region" description="Basic and acidic residues" evidence="1">
    <location>
        <begin position="56"/>
        <end position="101"/>
    </location>
</feature>
<gene>
    <name evidence="2" type="ORF">ACH5RR_028838</name>
</gene>
<accession>A0ABD2YT83</accession>
<dbReference type="Proteomes" id="UP001630127">
    <property type="component" value="Unassembled WGS sequence"/>
</dbReference>
<evidence type="ECO:0000256" key="1">
    <source>
        <dbReference type="SAM" id="MobiDB-lite"/>
    </source>
</evidence>